<organism evidence="2 3">
    <name type="scientific">Rhizophagus irregularis (strain DAOM 181602 / DAOM 197198 / MUCL 43194)</name>
    <name type="common">Arbuscular mycorrhizal fungus</name>
    <name type="synonym">Glomus intraradices</name>
    <dbReference type="NCBI Taxonomy" id="747089"/>
    <lineage>
        <taxon>Eukaryota</taxon>
        <taxon>Fungi</taxon>
        <taxon>Fungi incertae sedis</taxon>
        <taxon>Mucoromycota</taxon>
        <taxon>Glomeromycotina</taxon>
        <taxon>Glomeromycetes</taxon>
        <taxon>Glomerales</taxon>
        <taxon>Glomeraceae</taxon>
        <taxon>Rhizophagus</taxon>
    </lineage>
</organism>
<gene>
    <name evidence="2" type="ORF">GLOIN_2v905547</name>
</gene>
<proteinExistence type="predicted"/>
<keyword evidence="1" id="KW-1133">Transmembrane helix</keyword>
<name>A0A2P4QF03_RHIID</name>
<sequence length="71" mass="8233">MTFIYLITTINISQIFPQLMVISSSVSMSLINLFSVCVNQFGILLLLLLTSYVILLQFFTLYFLLYLSQFH</sequence>
<reference evidence="2 3" key="2">
    <citation type="journal article" date="2018" name="New Phytol.">
        <title>High intraspecific genome diversity in the model arbuscular mycorrhizal symbiont Rhizophagus irregularis.</title>
        <authorList>
            <person name="Chen E.C.H."/>
            <person name="Morin E."/>
            <person name="Beaudet D."/>
            <person name="Noel J."/>
            <person name="Yildirir G."/>
            <person name="Ndikumana S."/>
            <person name="Charron P."/>
            <person name="St-Onge C."/>
            <person name="Giorgi J."/>
            <person name="Kruger M."/>
            <person name="Marton T."/>
            <person name="Ropars J."/>
            <person name="Grigoriev I.V."/>
            <person name="Hainaut M."/>
            <person name="Henrissat B."/>
            <person name="Roux C."/>
            <person name="Martin F."/>
            <person name="Corradi N."/>
        </authorList>
    </citation>
    <scope>NUCLEOTIDE SEQUENCE [LARGE SCALE GENOMIC DNA]</scope>
    <source>
        <strain evidence="2 3">DAOM 197198</strain>
    </source>
</reference>
<reference evidence="2 3" key="1">
    <citation type="journal article" date="2013" name="Proc. Natl. Acad. Sci. U.S.A.">
        <title>Genome of an arbuscular mycorrhizal fungus provides insight into the oldest plant symbiosis.</title>
        <authorList>
            <person name="Tisserant E."/>
            <person name="Malbreil M."/>
            <person name="Kuo A."/>
            <person name="Kohler A."/>
            <person name="Symeonidi A."/>
            <person name="Balestrini R."/>
            <person name="Charron P."/>
            <person name="Duensing N."/>
            <person name="Frei Dit Frey N."/>
            <person name="Gianinazzi-Pearson V."/>
            <person name="Gilbert L.B."/>
            <person name="Handa Y."/>
            <person name="Herr J.R."/>
            <person name="Hijri M."/>
            <person name="Koul R."/>
            <person name="Kawaguchi M."/>
            <person name="Krajinski F."/>
            <person name="Lammers P.J."/>
            <person name="Masclaux F.G."/>
            <person name="Murat C."/>
            <person name="Morin E."/>
            <person name="Ndikumana S."/>
            <person name="Pagni M."/>
            <person name="Petitpierre D."/>
            <person name="Requena N."/>
            <person name="Rosikiewicz P."/>
            <person name="Riley R."/>
            <person name="Saito K."/>
            <person name="San Clemente H."/>
            <person name="Shapiro H."/>
            <person name="van Tuinen D."/>
            <person name="Becard G."/>
            <person name="Bonfante P."/>
            <person name="Paszkowski U."/>
            <person name="Shachar-Hill Y.Y."/>
            <person name="Tuskan G.A."/>
            <person name="Young P.W."/>
            <person name="Sanders I.R."/>
            <person name="Henrissat B."/>
            <person name="Rensing S.A."/>
            <person name="Grigoriev I.V."/>
            <person name="Corradi N."/>
            <person name="Roux C."/>
            <person name="Martin F."/>
        </authorList>
    </citation>
    <scope>NUCLEOTIDE SEQUENCE [LARGE SCALE GENOMIC DNA]</scope>
    <source>
        <strain evidence="2 3">DAOM 197198</strain>
    </source>
</reference>
<feature type="transmembrane region" description="Helical" evidence="1">
    <location>
        <begin position="15"/>
        <end position="34"/>
    </location>
</feature>
<comment type="caution">
    <text evidence="2">The sequence shown here is derived from an EMBL/GenBank/DDBJ whole genome shotgun (WGS) entry which is preliminary data.</text>
</comment>
<keyword evidence="1" id="KW-0472">Membrane</keyword>
<evidence type="ECO:0000313" key="2">
    <source>
        <dbReference type="EMBL" id="POG76209.1"/>
    </source>
</evidence>
<keyword evidence="3" id="KW-1185">Reference proteome</keyword>
<accession>A0A2P4QF03</accession>
<evidence type="ECO:0000256" key="1">
    <source>
        <dbReference type="SAM" id="Phobius"/>
    </source>
</evidence>
<keyword evidence="1" id="KW-0812">Transmembrane</keyword>
<dbReference type="EMBL" id="AUPC02000052">
    <property type="protein sequence ID" value="POG76209.1"/>
    <property type="molecule type" value="Genomic_DNA"/>
</dbReference>
<protein>
    <submittedName>
        <fullName evidence="2">Uncharacterized protein</fullName>
    </submittedName>
</protein>
<evidence type="ECO:0000313" key="3">
    <source>
        <dbReference type="Proteomes" id="UP000018888"/>
    </source>
</evidence>
<dbReference type="AlphaFoldDB" id="A0A2P4QF03"/>
<dbReference type="Proteomes" id="UP000018888">
    <property type="component" value="Unassembled WGS sequence"/>
</dbReference>
<feature type="transmembrane region" description="Helical" evidence="1">
    <location>
        <begin position="41"/>
        <end position="65"/>
    </location>
</feature>